<dbReference type="KEGG" id="bxe:Bxe_B0619"/>
<evidence type="ECO:0008006" key="3">
    <source>
        <dbReference type="Google" id="ProtNLM"/>
    </source>
</evidence>
<proteinExistence type="predicted"/>
<gene>
    <name evidence="1" type="ORF">Bxe_B0619</name>
</gene>
<dbReference type="STRING" id="266265.Bxe_B0619"/>
<sequence>MRSECIDSLRSQPARDTITPRVFSWPYVWTQCGRPRIVTARTPGGYTGPGCLPCRNASMSSRLNGGFVAKHDVALNRVALRPRPKFPRTTGDADDRTMKRLLLLAPAAAALAALSGCGSSSGPAHDASLPMMYVSSQRAPAYIADCLESRLSRVRTSRVGGATEIAVGSDSNNSYFVTLTPFNAGSVIKVMHPANAPDDPPEPEMRFDIARCAT</sequence>
<keyword evidence="2" id="KW-1185">Reference proteome</keyword>
<organism evidence="1 2">
    <name type="scientific">Paraburkholderia xenovorans (strain LB400)</name>
    <dbReference type="NCBI Taxonomy" id="266265"/>
    <lineage>
        <taxon>Bacteria</taxon>
        <taxon>Pseudomonadati</taxon>
        <taxon>Pseudomonadota</taxon>
        <taxon>Betaproteobacteria</taxon>
        <taxon>Burkholderiales</taxon>
        <taxon>Burkholderiaceae</taxon>
        <taxon>Paraburkholderia</taxon>
    </lineage>
</organism>
<reference evidence="1 2" key="1">
    <citation type="journal article" date="2006" name="Proc. Natl. Acad. Sci. U.S.A.">
        <title>Burkholderia xenovorans LB400 harbors a multi-replicon, 9.73-Mbp genome shaped for versatility.</title>
        <authorList>
            <person name="Chain P.S."/>
            <person name="Denef V.J."/>
            <person name="Konstantinidis K.T."/>
            <person name="Vergez L.M."/>
            <person name="Agullo L."/>
            <person name="Reyes V.L."/>
            <person name="Hauser L."/>
            <person name="Cordova M."/>
            <person name="Gomez L."/>
            <person name="Gonzalez M."/>
            <person name="Land M."/>
            <person name="Lao V."/>
            <person name="Larimer F."/>
            <person name="LiPuma J.J."/>
            <person name="Mahenthiralingam E."/>
            <person name="Malfatti S.A."/>
            <person name="Marx C.J."/>
            <person name="Parnell J.J."/>
            <person name="Ramette A."/>
            <person name="Richardson P."/>
            <person name="Seeger M."/>
            <person name="Smith D."/>
            <person name="Spilker T."/>
            <person name="Sul W.J."/>
            <person name="Tsoi T.V."/>
            <person name="Ulrich L.E."/>
            <person name="Zhulin I.B."/>
            <person name="Tiedje J.M."/>
        </authorList>
    </citation>
    <scope>NUCLEOTIDE SEQUENCE [LARGE SCALE GENOMIC DNA]</scope>
    <source>
        <strain evidence="1 2">LB400</strain>
    </source>
</reference>
<dbReference type="AlphaFoldDB" id="Q13KQ7"/>
<accession>Q13KQ7</accession>
<dbReference type="EMBL" id="CP000271">
    <property type="protein sequence ID" value="ABE35332.1"/>
    <property type="molecule type" value="Genomic_DNA"/>
</dbReference>
<dbReference type="eggNOG" id="ENOG503166M">
    <property type="taxonomic scope" value="Bacteria"/>
</dbReference>
<protein>
    <recommendedName>
        <fullName evidence="3">Sugar ABC transporter ATPase</fullName>
    </recommendedName>
</protein>
<evidence type="ECO:0000313" key="1">
    <source>
        <dbReference type="EMBL" id="ABE35332.1"/>
    </source>
</evidence>
<evidence type="ECO:0000313" key="2">
    <source>
        <dbReference type="Proteomes" id="UP000001817"/>
    </source>
</evidence>
<name>Q13KQ7_PARXL</name>
<dbReference type="Proteomes" id="UP000001817">
    <property type="component" value="Chromosome 2"/>
</dbReference>